<name>A0ACB7J4K1_PLECO</name>
<reference evidence="1 2" key="1">
    <citation type="journal article" date="2021" name="Appl. Environ. Microbiol.">
        <title>Genetic linkage and physical mapping for an oyster mushroom Pleurotus cornucopiae and QTL analysis for the trait cap color.</title>
        <authorList>
            <person name="Zhang Y."/>
            <person name="Gao W."/>
            <person name="Sonnenberg A."/>
            <person name="Chen Q."/>
            <person name="Zhang J."/>
            <person name="Huang C."/>
        </authorList>
    </citation>
    <scope>NUCLEOTIDE SEQUENCE [LARGE SCALE GENOMIC DNA]</scope>
    <source>
        <strain evidence="1">CCMSSC00406</strain>
    </source>
</reference>
<evidence type="ECO:0000313" key="1">
    <source>
        <dbReference type="EMBL" id="KAG9225170.1"/>
    </source>
</evidence>
<dbReference type="Proteomes" id="UP000824881">
    <property type="component" value="Unassembled WGS sequence"/>
</dbReference>
<proteinExistence type="predicted"/>
<sequence length="428" mass="47714">MAGAELANPCAQPGEAIKPHPYTCLPTELIIKILGIVGACWHGIKPPLAACALVSHTWNTLCRPHMFHTVTVYANTVLPRFSFLHFEAAHLCKYIRAVYFEAFAAARIVAKAEWFPECFARLTNLHKLRLFSCVDGPLPAASLAVFAAPQLRKLYIQGWQFAGVYDLLSMFPPTLEELQLESIKFDRPPDSVASRALELKAPRIPGVRLEALRNLEIYDGDESIFATPHLIECPNLARLFICWPGERMHLPPWLPASLPELVLSCVLHCVIPHFGALRPALVTLSMSSQETTPYLSFFTWARDCINCLPDPCAIRALTINVTNYNRIPEGLYPALSDYEMFSRFLCRLREREWHGGSCLQSITLRIKLPAGTLTASDTPDGVAARELAKLEKGFAPLVKDNVLNADLSPNHEPEGSAPLMHCSIRRRV</sequence>
<gene>
    <name evidence="1" type="ORF">CCMSSC00406_0007419</name>
</gene>
<organism evidence="1 2">
    <name type="scientific">Pleurotus cornucopiae</name>
    <name type="common">Cornucopia mushroom</name>
    <dbReference type="NCBI Taxonomy" id="5321"/>
    <lineage>
        <taxon>Eukaryota</taxon>
        <taxon>Fungi</taxon>
        <taxon>Dikarya</taxon>
        <taxon>Basidiomycota</taxon>
        <taxon>Agaricomycotina</taxon>
        <taxon>Agaricomycetes</taxon>
        <taxon>Agaricomycetidae</taxon>
        <taxon>Agaricales</taxon>
        <taxon>Pleurotineae</taxon>
        <taxon>Pleurotaceae</taxon>
        <taxon>Pleurotus</taxon>
    </lineage>
</organism>
<evidence type="ECO:0000313" key="2">
    <source>
        <dbReference type="Proteomes" id="UP000824881"/>
    </source>
</evidence>
<accession>A0ACB7J4K1</accession>
<protein>
    <submittedName>
        <fullName evidence="1">Uncharacterized protein</fullName>
    </submittedName>
</protein>
<comment type="caution">
    <text evidence="1">The sequence shown here is derived from an EMBL/GenBank/DDBJ whole genome shotgun (WGS) entry which is preliminary data.</text>
</comment>
<keyword evidence="2" id="KW-1185">Reference proteome</keyword>
<dbReference type="EMBL" id="WQMT02000003">
    <property type="protein sequence ID" value="KAG9225170.1"/>
    <property type="molecule type" value="Genomic_DNA"/>
</dbReference>